<proteinExistence type="predicted"/>
<reference evidence="3" key="1">
    <citation type="submission" date="2020-04" db="EMBL/GenBank/DDBJ databases">
        <authorList>
            <person name="Zhang T."/>
        </authorList>
    </citation>
    <scope>NUCLEOTIDE SEQUENCE</scope>
    <source>
        <strain evidence="3">HKST-UBA01</strain>
    </source>
</reference>
<gene>
    <name evidence="3" type="ORF">KC729_14220</name>
</gene>
<reference evidence="3" key="2">
    <citation type="journal article" date="2021" name="Microbiome">
        <title>Successional dynamics and alternative stable states in a saline activated sludge microbial community over 9 years.</title>
        <authorList>
            <person name="Wang Y."/>
            <person name="Ye J."/>
            <person name="Ju F."/>
            <person name="Liu L."/>
            <person name="Boyd J.A."/>
            <person name="Deng Y."/>
            <person name="Parks D.H."/>
            <person name="Jiang X."/>
            <person name="Yin X."/>
            <person name="Woodcroft B.J."/>
            <person name="Tyson G.W."/>
            <person name="Hugenholtz P."/>
            <person name="Polz M.F."/>
            <person name="Zhang T."/>
        </authorList>
    </citation>
    <scope>NUCLEOTIDE SEQUENCE</scope>
    <source>
        <strain evidence="3">HKST-UBA01</strain>
    </source>
</reference>
<dbReference type="InterPro" id="IPR025362">
    <property type="entry name" value="DUF4266"/>
</dbReference>
<evidence type="ECO:0000313" key="3">
    <source>
        <dbReference type="EMBL" id="MCA9728842.1"/>
    </source>
</evidence>
<feature type="signal peptide" evidence="1">
    <location>
        <begin position="1"/>
        <end position="22"/>
    </location>
</feature>
<organism evidence="3 4">
    <name type="scientific">Eiseniibacteriota bacterium</name>
    <dbReference type="NCBI Taxonomy" id="2212470"/>
    <lineage>
        <taxon>Bacteria</taxon>
        <taxon>Candidatus Eiseniibacteriota</taxon>
    </lineage>
</organism>
<dbReference type="Pfam" id="PF14086">
    <property type="entry name" value="DUF4266"/>
    <property type="match status" value="1"/>
</dbReference>
<dbReference type="EMBL" id="JAGQHR010000491">
    <property type="protein sequence ID" value="MCA9728842.1"/>
    <property type="molecule type" value="Genomic_DNA"/>
</dbReference>
<dbReference type="PROSITE" id="PS51257">
    <property type="entry name" value="PROKAR_LIPOPROTEIN"/>
    <property type="match status" value="1"/>
</dbReference>
<sequence>MHRQIRSTFGKLLLSTALLASAVSFLGGCASMQVRPWDRDLLSEPEMSFDPDPMMGAIDDHIYFSTEGSTGGQDAGGGGCGCN</sequence>
<protein>
    <submittedName>
        <fullName evidence="3">DUF4266 domain-containing protein</fullName>
    </submittedName>
</protein>
<dbReference type="AlphaFoldDB" id="A0A956M275"/>
<keyword evidence="1" id="KW-0732">Signal</keyword>
<feature type="domain" description="DUF4266" evidence="2">
    <location>
        <begin position="34"/>
        <end position="83"/>
    </location>
</feature>
<evidence type="ECO:0000256" key="1">
    <source>
        <dbReference type="SAM" id="SignalP"/>
    </source>
</evidence>
<name>A0A956M275_UNCEI</name>
<evidence type="ECO:0000259" key="2">
    <source>
        <dbReference type="Pfam" id="PF14086"/>
    </source>
</evidence>
<accession>A0A956M275</accession>
<feature type="chain" id="PRO_5036831628" evidence="1">
    <location>
        <begin position="23"/>
        <end position="83"/>
    </location>
</feature>
<dbReference type="Proteomes" id="UP000697710">
    <property type="component" value="Unassembled WGS sequence"/>
</dbReference>
<evidence type="ECO:0000313" key="4">
    <source>
        <dbReference type="Proteomes" id="UP000697710"/>
    </source>
</evidence>
<comment type="caution">
    <text evidence="3">The sequence shown here is derived from an EMBL/GenBank/DDBJ whole genome shotgun (WGS) entry which is preliminary data.</text>
</comment>